<sequence length="273" mass="30973">MKTLKDHTILYDAECPVCTLYAKKLESSGALAIGSGAAYQTLQAAACPMVDRQRAANEIAMIHTRTGEVTYGIDSLFKLMANTWPNLKGLFNFKPFLWLMARVYRFFSYNRRVIVPAGNVNAFAIQPAFKIKYRLTYLFFTWLMASCILTGYAHLLSDIMPVGGTYREYFICGGQIVFQGLIVSFYARHKKWDYLGNMMTISAGGALLLLPALVVNLFITLPALVYTLYFLGVAALMFFEHIRRTKLLALGWVLTLTWVLYRIGILLYILKFE</sequence>
<dbReference type="InterPro" id="IPR007263">
    <property type="entry name" value="DCC1-like"/>
</dbReference>
<feature type="transmembrane region" description="Helical" evidence="1">
    <location>
        <begin position="194"/>
        <end position="213"/>
    </location>
</feature>
<keyword evidence="1" id="KW-0812">Transmembrane</keyword>
<keyword evidence="3" id="KW-1185">Reference proteome</keyword>
<dbReference type="GO" id="GO:0015035">
    <property type="term" value="F:protein-disulfide reductase activity"/>
    <property type="evidence" value="ECO:0007669"/>
    <property type="project" value="InterPro"/>
</dbReference>
<dbReference type="Pfam" id="PF04134">
    <property type="entry name" value="DCC1-like"/>
    <property type="match status" value="1"/>
</dbReference>
<feature type="transmembrane region" description="Helical" evidence="1">
    <location>
        <begin position="135"/>
        <end position="156"/>
    </location>
</feature>
<comment type="caution">
    <text evidence="2">The sequence shown here is derived from an EMBL/GenBank/DDBJ whole genome shotgun (WGS) entry which is preliminary data.</text>
</comment>
<dbReference type="EMBL" id="QGDC01000003">
    <property type="protein sequence ID" value="RCH55510.1"/>
    <property type="molecule type" value="Genomic_DNA"/>
</dbReference>
<evidence type="ECO:0000256" key="1">
    <source>
        <dbReference type="SAM" id="Phobius"/>
    </source>
</evidence>
<keyword evidence="1" id="KW-1133">Transmembrane helix</keyword>
<dbReference type="Proteomes" id="UP000253209">
    <property type="component" value="Unassembled WGS sequence"/>
</dbReference>
<evidence type="ECO:0000313" key="2">
    <source>
        <dbReference type="EMBL" id="RCH55510.1"/>
    </source>
</evidence>
<reference evidence="2 3" key="1">
    <citation type="submission" date="2018-05" db="EMBL/GenBank/DDBJ databases">
        <title>Mucilaginibacter hurinus sp. nov., isolated from briquette warehouse soil.</title>
        <authorList>
            <person name="Choi L."/>
        </authorList>
    </citation>
    <scope>NUCLEOTIDE SEQUENCE [LARGE SCALE GENOMIC DNA]</scope>
    <source>
        <strain evidence="2 3">ZR32</strain>
    </source>
</reference>
<organism evidence="2 3">
    <name type="scientific">Mucilaginibacter hurinus</name>
    <dbReference type="NCBI Taxonomy" id="2201324"/>
    <lineage>
        <taxon>Bacteria</taxon>
        <taxon>Pseudomonadati</taxon>
        <taxon>Bacteroidota</taxon>
        <taxon>Sphingobacteriia</taxon>
        <taxon>Sphingobacteriales</taxon>
        <taxon>Sphingobacteriaceae</taxon>
        <taxon>Mucilaginibacter</taxon>
    </lineage>
</organism>
<dbReference type="RefSeq" id="WP_114004426.1">
    <property type="nucleotide sequence ID" value="NZ_QGDC01000003.1"/>
</dbReference>
<feature type="transmembrane region" description="Helical" evidence="1">
    <location>
        <begin position="219"/>
        <end position="240"/>
    </location>
</feature>
<feature type="transmembrane region" description="Helical" evidence="1">
    <location>
        <begin position="168"/>
        <end position="187"/>
    </location>
</feature>
<proteinExistence type="predicted"/>
<keyword evidence="1" id="KW-0472">Membrane</keyword>
<dbReference type="OrthoDB" id="671850at2"/>
<accession>A0A367GQG5</accession>
<name>A0A367GQG5_9SPHI</name>
<gene>
    <name evidence="2" type="ORF">DJ568_06345</name>
</gene>
<dbReference type="AlphaFoldDB" id="A0A367GQG5"/>
<protein>
    <submittedName>
        <fullName evidence="2">DUF393 domain-containing protein</fullName>
    </submittedName>
</protein>
<evidence type="ECO:0000313" key="3">
    <source>
        <dbReference type="Proteomes" id="UP000253209"/>
    </source>
</evidence>
<feature type="transmembrane region" description="Helical" evidence="1">
    <location>
        <begin position="247"/>
        <end position="270"/>
    </location>
</feature>